<dbReference type="InterPro" id="IPR007420">
    <property type="entry name" value="DUF465"/>
</dbReference>
<keyword evidence="2" id="KW-1185">Reference proteome</keyword>
<dbReference type="Gene3D" id="6.10.280.50">
    <property type="match status" value="1"/>
</dbReference>
<evidence type="ECO:0000313" key="2">
    <source>
        <dbReference type="Proteomes" id="UP000308038"/>
    </source>
</evidence>
<dbReference type="EMBL" id="SSTI01000008">
    <property type="protein sequence ID" value="THG39410.1"/>
    <property type="molecule type" value="Genomic_DNA"/>
</dbReference>
<evidence type="ECO:0000313" key="1">
    <source>
        <dbReference type="EMBL" id="THG39410.1"/>
    </source>
</evidence>
<accession>A0ABY2QFQ4</accession>
<proteinExistence type="predicted"/>
<reference evidence="1 2" key="1">
    <citation type="submission" date="2019-04" db="EMBL/GenBank/DDBJ databases">
        <title>Microbes associate with the intestines of laboratory mice.</title>
        <authorList>
            <person name="Navarre W."/>
            <person name="Wong E."/>
            <person name="Huang K.C."/>
            <person name="Tropini C."/>
            <person name="Ng K."/>
            <person name="Yu B."/>
        </authorList>
    </citation>
    <scope>NUCLEOTIDE SEQUENCE [LARGE SCALE GENOMIC DNA]</scope>
    <source>
        <strain evidence="1 2">NM83_B4-11</strain>
    </source>
</reference>
<organism evidence="1 2">
    <name type="scientific">Sphingomonas olei</name>
    <dbReference type="NCBI Taxonomy" id="1886787"/>
    <lineage>
        <taxon>Bacteria</taxon>
        <taxon>Pseudomonadati</taxon>
        <taxon>Pseudomonadota</taxon>
        <taxon>Alphaproteobacteria</taxon>
        <taxon>Sphingomonadales</taxon>
        <taxon>Sphingomonadaceae</taxon>
        <taxon>Sphingomonas</taxon>
    </lineage>
</organism>
<dbReference type="InterPro" id="IPR038444">
    <property type="entry name" value="DUF465_sf"/>
</dbReference>
<sequence length="57" mass="6988">MSFLRYKLTQLHARLDEQIRTELTRRAPDTFRLLRLKWLRLQVKDRLHAMAWQPQAA</sequence>
<dbReference type="Proteomes" id="UP000308038">
    <property type="component" value="Unassembled WGS sequence"/>
</dbReference>
<dbReference type="Pfam" id="PF04325">
    <property type="entry name" value="DUF465"/>
    <property type="match status" value="1"/>
</dbReference>
<dbReference type="RefSeq" id="WP_125946431.1">
    <property type="nucleotide sequence ID" value="NZ_SSTI01000008.1"/>
</dbReference>
<comment type="caution">
    <text evidence="1">The sequence shown here is derived from an EMBL/GenBank/DDBJ whole genome shotgun (WGS) entry which is preliminary data.</text>
</comment>
<name>A0ABY2QFQ4_9SPHN</name>
<protein>
    <submittedName>
        <fullName evidence="1">DUF465 domain-containing protein</fullName>
    </submittedName>
</protein>
<gene>
    <name evidence="1" type="ORF">E5988_12080</name>
</gene>